<sequence length="115" mass="13135">MSEELVDKTLSIEALNQLNSKEEILPEFDPTNPVSWFSALDDEDAEKAEQALGTMLTNRFQEGQQSIFEGYLCLKATPEVIELVERLIQERIDSPDYPESDRIQCLVTMINAIRQ</sequence>
<gene>
    <name evidence="1" type="ORF">H4K34_11215</name>
    <name evidence="2" type="ORF">H4K34_11430</name>
</gene>
<evidence type="ECO:0000313" key="2">
    <source>
        <dbReference type="EMBL" id="QNR22990.1"/>
    </source>
</evidence>
<dbReference type="RefSeq" id="WP_210757516.1">
    <property type="nucleotide sequence ID" value="NZ_CP060139.1"/>
</dbReference>
<dbReference type="EMBL" id="CP060139">
    <property type="protein sequence ID" value="QNR22990.1"/>
    <property type="molecule type" value="Genomic_DNA"/>
</dbReference>
<proteinExistence type="predicted"/>
<dbReference type="KEGG" id="chyd:H4K34_11215"/>
<evidence type="ECO:0000313" key="3">
    <source>
        <dbReference type="Proteomes" id="UP000516305"/>
    </source>
</evidence>
<dbReference type="KEGG" id="chyd:H4K34_11430"/>
<dbReference type="AlphaFoldDB" id="A0A7H0VB92"/>
<dbReference type="Proteomes" id="UP000516305">
    <property type="component" value="Chromosome"/>
</dbReference>
<keyword evidence="3" id="KW-1185">Reference proteome</keyword>
<evidence type="ECO:0000313" key="1">
    <source>
        <dbReference type="EMBL" id="QNR22947.1"/>
    </source>
</evidence>
<accession>A0A7H0VB92</accession>
<protein>
    <submittedName>
        <fullName evidence="2">Uncharacterized protein</fullName>
    </submittedName>
</protein>
<organism evidence="2 3">
    <name type="scientific">Croceimicrobium hydrocarbonivorans</name>
    <dbReference type="NCBI Taxonomy" id="2761580"/>
    <lineage>
        <taxon>Bacteria</taxon>
        <taxon>Pseudomonadati</taxon>
        <taxon>Bacteroidota</taxon>
        <taxon>Flavobacteriia</taxon>
        <taxon>Flavobacteriales</taxon>
        <taxon>Owenweeksiaceae</taxon>
        <taxon>Croceimicrobium</taxon>
    </lineage>
</organism>
<reference evidence="2 3" key="1">
    <citation type="submission" date="2020-08" db="EMBL/GenBank/DDBJ databases">
        <title>Croceimicrobium hydrocarbonivorans gen. nov., sp. nov., a novel marine bacterium isolated from a bacterial consortium that degrades polyethylene terephthalate.</title>
        <authorList>
            <person name="Liu R."/>
        </authorList>
    </citation>
    <scope>NUCLEOTIDE SEQUENCE [LARGE SCALE GENOMIC DNA]</scope>
    <source>
        <strain evidence="2 3">A20-9</strain>
    </source>
</reference>
<name>A0A7H0VB92_9FLAO</name>
<dbReference type="EMBL" id="CP060139">
    <property type="protein sequence ID" value="QNR22947.1"/>
    <property type="molecule type" value="Genomic_DNA"/>
</dbReference>